<proteinExistence type="predicted"/>
<dbReference type="AlphaFoldDB" id="A0A218X1U4"/>
<sequence length="68" mass="7992">MFEEIVPRLDALGIRANQNEEDRGRAPRVVPLEPPIARCASRRIQIYEEEFDEEEIDLYDQFARCRVG</sequence>
<accession>A0A218X1U4</accession>
<gene>
    <name evidence="1" type="ORF">CDL15_Pgr001043</name>
</gene>
<dbReference type="EMBL" id="MTKT01002497">
    <property type="protein sequence ID" value="OWM78322.1"/>
    <property type="molecule type" value="Genomic_DNA"/>
</dbReference>
<dbReference type="Proteomes" id="UP000197138">
    <property type="component" value="Unassembled WGS sequence"/>
</dbReference>
<organism evidence="1 2">
    <name type="scientific">Punica granatum</name>
    <name type="common">Pomegranate</name>
    <dbReference type="NCBI Taxonomy" id="22663"/>
    <lineage>
        <taxon>Eukaryota</taxon>
        <taxon>Viridiplantae</taxon>
        <taxon>Streptophyta</taxon>
        <taxon>Embryophyta</taxon>
        <taxon>Tracheophyta</taxon>
        <taxon>Spermatophyta</taxon>
        <taxon>Magnoliopsida</taxon>
        <taxon>eudicotyledons</taxon>
        <taxon>Gunneridae</taxon>
        <taxon>Pentapetalae</taxon>
        <taxon>rosids</taxon>
        <taxon>malvids</taxon>
        <taxon>Myrtales</taxon>
        <taxon>Lythraceae</taxon>
        <taxon>Punica</taxon>
    </lineage>
</organism>
<protein>
    <submittedName>
        <fullName evidence="1">Uncharacterized protein</fullName>
    </submittedName>
</protein>
<name>A0A218X1U4_PUNGR</name>
<evidence type="ECO:0000313" key="2">
    <source>
        <dbReference type="Proteomes" id="UP000197138"/>
    </source>
</evidence>
<comment type="caution">
    <text evidence="1">The sequence shown here is derived from an EMBL/GenBank/DDBJ whole genome shotgun (WGS) entry which is preliminary data.</text>
</comment>
<evidence type="ECO:0000313" key="1">
    <source>
        <dbReference type="EMBL" id="OWM78322.1"/>
    </source>
</evidence>
<reference evidence="2" key="1">
    <citation type="journal article" date="2017" name="Plant J.">
        <title>The pomegranate (Punica granatum L.) genome and the genomics of punicalagin biosynthesis.</title>
        <authorList>
            <person name="Qin G."/>
            <person name="Xu C."/>
            <person name="Ming R."/>
            <person name="Tang H."/>
            <person name="Guyot R."/>
            <person name="Kramer E.M."/>
            <person name="Hu Y."/>
            <person name="Yi X."/>
            <person name="Qi Y."/>
            <person name="Xu X."/>
            <person name="Gao Z."/>
            <person name="Pan H."/>
            <person name="Jian J."/>
            <person name="Tian Y."/>
            <person name="Yue Z."/>
            <person name="Xu Y."/>
        </authorList>
    </citation>
    <scope>NUCLEOTIDE SEQUENCE [LARGE SCALE GENOMIC DNA]</scope>
    <source>
        <strain evidence="2">cv. Dabenzi</strain>
    </source>
</reference>